<evidence type="ECO:0000259" key="2">
    <source>
        <dbReference type="Pfam" id="PF16963"/>
    </source>
</evidence>
<keyword evidence="1" id="KW-0812">Transmembrane</keyword>
<reference evidence="3" key="1">
    <citation type="submission" date="2022-06" db="EMBL/GenBank/DDBJ databases">
        <title>A novel DMS-producing enzyme.</title>
        <authorList>
            <person name="Zhang Y."/>
        </authorList>
    </citation>
    <scope>NUCLEOTIDE SEQUENCE</scope>
    <source>
        <strain evidence="3">RT37</strain>
    </source>
</reference>
<name>A0AAU7KHL9_9GAMM</name>
<dbReference type="Pfam" id="PF16963">
    <property type="entry name" value="PelD_GGDEF"/>
    <property type="match status" value="1"/>
</dbReference>
<proteinExistence type="predicted"/>
<feature type="transmembrane region" description="Helical" evidence="1">
    <location>
        <begin position="110"/>
        <end position="131"/>
    </location>
</feature>
<organism evidence="3">
    <name type="scientific">Halomonas sp. RT37</name>
    <dbReference type="NCBI Taxonomy" id="2950872"/>
    <lineage>
        <taxon>Bacteria</taxon>
        <taxon>Pseudomonadati</taxon>
        <taxon>Pseudomonadota</taxon>
        <taxon>Gammaproteobacteria</taxon>
        <taxon>Oceanospirillales</taxon>
        <taxon>Halomonadaceae</taxon>
        <taxon>Halomonas</taxon>
    </lineage>
</organism>
<dbReference type="Gene3D" id="3.30.450.40">
    <property type="match status" value="1"/>
</dbReference>
<dbReference type="RefSeq" id="WP_348827357.1">
    <property type="nucleotide sequence ID" value="NZ_CP098827.1"/>
</dbReference>
<feature type="transmembrane region" description="Helical" evidence="1">
    <location>
        <begin position="40"/>
        <end position="61"/>
    </location>
</feature>
<dbReference type="EMBL" id="CP098827">
    <property type="protein sequence ID" value="XBO71162.1"/>
    <property type="molecule type" value="Genomic_DNA"/>
</dbReference>
<gene>
    <name evidence="3" type="ORF">NFG58_00115</name>
</gene>
<accession>A0AAU7KHL9</accession>
<dbReference type="InterPro" id="IPR029016">
    <property type="entry name" value="GAF-like_dom_sf"/>
</dbReference>
<protein>
    <recommendedName>
        <fullName evidence="2">PelD GGDEF domain-containing protein</fullName>
    </recommendedName>
</protein>
<dbReference type="Gene3D" id="3.30.70.2880">
    <property type="match status" value="1"/>
</dbReference>
<keyword evidence="1" id="KW-0472">Membrane</keyword>
<feature type="domain" description="PelD GGDEF" evidence="2">
    <location>
        <begin position="340"/>
        <end position="454"/>
    </location>
</feature>
<dbReference type="InterPro" id="IPR031583">
    <property type="entry name" value="PelD_GGDEF"/>
</dbReference>
<dbReference type="InterPro" id="IPR038367">
    <property type="entry name" value="PelD_GGDEF_sf"/>
</dbReference>
<sequence length="468" mass="50834">MSTPLIDHEPLTPIDGTPVSGLDDLHVRPPGHPRRMTETLVMAGIFAALGQLLMANAAPMLSPGVPWWLLVAPLLCGLRYGSGYGILAAGVGSAVAYWGPTLLSTQSPGALAFAGASPLITAFGLALVGLVSGEMCSHLRRRLDQMHTLCQLQLHRNKAFLRHYHVLRVSHDQLTERLAAAPFTLRDTLIQLERDFGERPGTPPAAADERGLQQIASELVAFIALHSRVQRAALVEVTDGKPLSTPLAWLGSPGELDLEHPMIQACLEHGQLVSLRDVLTASSDAPVAVIPLSDLDDRIHALLLVMDLPFIDMDEGQMQRLAIIGASLGEMIARRCLPAPSLARSLEQWVRHARHQRLPSLLVALDLPPTLAPRLPDIVQHFDGRRRSVDEAWPLALPDGHHRLLILMPLAGPEAGRALQQRLSVVLETYLDDASTLLNWKTWAIDGSRSSSDLIDALWPQGAPHVLA</sequence>
<feature type="transmembrane region" description="Helical" evidence="1">
    <location>
        <begin position="81"/>
        <end position="98"/>
    </location>
</feature>
<evidence type="ECO:0000313" key="3">
    <source>
        <dbReference type="EMBL" id="XBO71162.1"/>
    </source>
</evidence>
<dbReference type="AlphaFoldDB" id="A0AAU7KHL9"/>
<keyword evidence="1" id="KW-1133">Transmembrane helix</keyword>
<evidence type="ECO:0000256" key="1">
    <source>
        <dbReference type="SAM" id="Phobius"/>
    </source>
</evidence>